<comment type="caution">
    <text evidence="2">The sequence shown here is derived from an EMBL/GenBank/DDBJ whole genome shotgun (WGS) entry which is preliminary data.</text>
</comment>
<feature type="region of interest" description="Disordered" evidence="1">
    <location>
        <begin position="1"/>
        <end position="24"/>
    </location>
</feature>
<evidence type="ECO:0000313" key="2">
    <source>
        <dbReference type="EMBL" id="KAJ1194809.1"/>
    </source>
</evidence>
<dbReference type="EMBL" id="JANPWB010000004">
    <property type="protein sequence ID" value="KAJ1194809.1"/>
    <property type="molecule type" value="Genomic_DNA"/>
</dbReference>
<keyword evidence="3" id="KW-1185">Reference proteome</keyword>
<gene>
    <name evidence="2" type="ORF">NDU88_004095</name>
</gene>
<name>A0AAV7V097_PLEWA</name>
<sequence>MKSASENASCRAETRNQKDSLGCSRTTRLGRDLCRPRSLTDCAANTERCQAAQLWLVAPHPAVVPP</sequence>
<accession>A0AAV7V097</accession>
<reference evidence="2" key="1">
    <citation type="journal article" date="2022" name="bioRxiv">
        <title>Sequencing and chromosome-scale assembly of the giantPleurodeles waltlgenome.</title>
        <authorList>
            <person name="Brown T."/>
            <person name="Elewa A."/>
            <person name="Iarovenko S."/>
            <person name="Subramanian E."/>
            <person name="Araus A.J."/>
            <person name="Petzold A."/>
            <person name="Susuki M."/>
            <person name="Suzuki K.-i.T."/>
            <person name="Hayashi T."/>
            <person name="Toyoda A."/>
            <person name="Oliveira C."/>
            <person name="Osipova E."/>
            <person name="Leigh N.D."/>
            <person name="Simon A."/>
            <person name="Yun M.H."/>
        </authorList>
    </citation>
    <scope>NUCLEOTIDE SEQUENCE</scope>
    <source>
        <strain evidence="2">20211129_DDA</strain>
        <tissue evidence="2">Liver</tissue>
    </source>
</reference>
<proteinExistence type="predicted"/>
<evidence type="ECO:0000313" key="3">
    <source>
        <dbReference type="Proteomes" id="UP001066276"/>
    </source>
</evidence>
<evidence type="ECO:0000256" key="1">
    <source>
        <dbReference type="SAM" id="MobiDB-lite"/>
    </source>
</evidence>
<organism evidence="2 3">
    <name type="scientific">Pleurodeles waltl</name>
    <name type="common">Iberian ribbed newt</name>
    <dbReference type="NCBI Taxonomy" id="8319"/>
    <lineage>
        <taxon>Eukaryota</taxon>
        <taxon>Metazoa</taxon>
        <taxon>Chordata</taxon>
        <taxon>Craniata</taxon>
        <taxon>Vertebrata</taxon>
        <taxon>Euteleostomi</taxon>
        <taxon>Amphibia</taxon>
        <taxon>Batrachia</taxon>
        <taxon>Caudata</taxon>
        <taxon>Salamandroidea</taxon>
        <taxon>Salamandridae</taxon>
        <taxon>Pleurodelinae</taxon>
        <taxon>Pleurodeles</taxon>
    </lineage>
</organism>
<dbReference type="AlphaFoldDB" id="A0AAV7V097"/>
<dbReference type="Proteomes" id="UP001066276">
    <property type="component" value="Chromosome 2_2"/>
</dbReference>
<protein>
    <submittedName>
        <fullName evidence="2">Uncharacterized protein</fullName>
    </submittedName>
</protein>